<protein>
    <submittedName>
        <fullName evidence="7">E3 ubiquitin-protein ligase TRAIP</fullName>
    </submittedName>
</protein>
<dbReference type="PANTHER" id="PTHR40237">
    <property type="entry name" value="LD44813P"/>
    <property type="match status" value="1"/>
</dbReference>
<dbReference type="Proteomes" id="UP000094527">
    <property type="component" value="Unassembled WGS sequence"/>
</dbReference>
<keyword evidence="8" id="KW-1185">Reference proteome</keyword>
<dbReference type="GO" id="GO:0008270">
    <property type="term" value="F:zinc ion binding"/>
    <property type="evidence" value="ECO:0007669"/>
    <property type="project" value="UniProtKB-KW"/>
</dbReference>
<dbReference type="Gene3D" id="3.30.40.10">
    <property type="entry name" value="Zinc/RING finger domain, C3HC4 (zinc finger)"/>
    <property type="match status" value="2"/>
</dbReference>
<evidence type="ECO:0000313" key="7">
    <source>
        <dbReference type="EMBL" id="ODM91455.1"/>
    </source>
</evidence>
<feature type="domain" description="RING-type" evidence="5">
    <location>
        <begin position="361"/>
        <end position="455"/>
    </location>
</feature>
<evidence type="ECO:0000256" key="4">
    <source>
        <dbReference type="SAM" id="MobiDB-lite"/>
    </source>
</evidence>
<keyword evidence="1 3" id="KW-0479">Metal-binding</keyword>
<feature type="compositionally biased region" description="Polar residues" evidence="4">
    <location>
        <begin position="1096"/>
        <end position="1107"/>
    </location>
</feature>
<proteinExistence type="predicted"/>
<dbReference type="Gene3D" id="3.10.110.10">
    <property type="entry name" value="Ubiquitin Conjugating Enzyme"/>
    <property type="match status" value="1"/>
</dbReference>
<feature type="compositionally biased region" description="Basic residues" evidence="4">
    <location>
        <begin position="798"/>
        <end position="807"/>
    </location>
</feature>
<dbReference type="InterPro" id="IPR013083">
    <property type="entry name" value="Znf_RING/FYVE/PHD"/>
</dbReference>
<accession>A0A1D2MEQ7</accession>
<dbReference type="SUPFAM" id="SSF57850">
    <property type="entry name" value="RING/U-box"/>
    <property type="match status" value="2"/>
</dbReference>
<evidence type="ECO:0000256" key="2">
    <source>
        <dbReference type="ARBA" id="ARBA00022833"/>
    </source>
</evidence>
<name>A0A1D2MEQ7_ORCCI</name>
<sequence>MGNPELQKELDEYKTKLQAKISSVTKVMTWSQEYVKVEISITKFRTLTMTLRFPQSYPETNLLVELTSKTLGHNLLFGLSAQCEDECKKCVGEPQIMRVVQKVSKFLEEKPLCCCAEEISNIKRDILKSEDAMVLKQKQSSVNLIARQGKYYYDAIFCVPDDYPQDQIRIELNETNFSSAFQKYFQAQMTEIARRCVEPPLNKKKAAQTFEKQPSLFPVVKFLVESVHRYVDEICCGCNNRAFPGDPANVFNESSSKYHVERLYCGHVFHLKCLVKYMKTPPFQGGKKCPSCEERIFHEKYKVPPELEEARWAHKQARQREFTEKSSDTLLQTFLMGYSIPLHIARIHSLQCIPNEEDLCCPVCRNPLSTPGSPLKNKVHKQKLTNGKGFAPHQQNTIKAYRNTRIAVGKFKDNEEISLAQCGHLFHKFCLRHYCFLFRQDRPNNSSKVSCPQCQASISMISSHLIDYKVHQGKPTEFDREFTKTEVMHEELSGQKDTVGKKLTRVSDSIENGYHNLDIYRSHRHKLKQELRQTKSLRHEIEGLYGKIQYADRMLGCMQTQHLKIVRKFINAAKQKAPENFVHLPRRLFPFLSYIEEDDRLVRNLGEILVPIQVNNLKSDRRSLLKEILAVVSEKLATEKQEAEADATQEQLVDTQRRQANQFGSNEHPTSPVVVKVQNSSVSIISSASLTKASIQKILATVEGPIRALKKAHKSAKQKKVKLIQKLSNNVVDNVSASDIKIIYMPKRKMIQQLSEPCRNIEESECSLATVPVRKCISTDAVLMKTRKKKAKADGKPKSKRKLKLTNKRSNSITVISTDKEQVVGKEYNSGDQVTLNFVSGQTNPPLPEVAINKIKRHAEEHRQEAQPLDFTNLEYEDPTDIVDSSELPKATSVLEIIYDNLEEDRKSNHHIFEANQRRGVQHPTDLDENQNEICENSGELVVNSLYEDTTWQQKPMFYRVDKKGVLRAESPSCVVFREPTFLCNSARDSRINNSVVVYDDQPDEENQLDAMSPEERYLIATEQESIFSKNSMSSGGTKPMFHGIPACLGMPDTQNMLRAQSDLRHTPFYLKRWQKHLPSNKVLNDAQRRIPMQKPLQTARTIQNPKRSSRPPLPNPALSSRPQEIFQPMFRSPSIHLPPLSMFPAKRPSTAECNNIEDGHQEGPESLKRFYNGAFE</sequence>
<keyword evidence="2" id="KW-0862">Zinc</keyword>
<evidence type="ECO:0000256" key="1">
    <source>
        <dbReference type="ARBA" id="ARBA00022771"/>
    </source>
</evidence>
<feature type="region of interest" description="Disordered" evidence="4">
    <location>
        <begin position="1093"/>
        <end position="1121"/>
    </location>
</feature>
<reference evidence="7 8" key="1">
    <citation type="journal article" date="2016" name="Genome Biol. Evol.">
        <title>Gene Family Evolution Reflects Adaptation to Soil Environmental Stressors in the Genome of the Collembolan Orchesella cincta.</title>
        <authorList>
            <person name="Faddeeva-Vakhrusheva A."/>
            <person name="Derks M.F."/>
            <person name="Anvar S.Y."/>
            <person name="Agamennone V."/>
            <person name="Suring W."/>
            <person name="Smit S."/>
            <person name="van Straalen N.M."/>
            <person name="Roelofs D."/>
        </authorList>
    </citation>
    <scope>NUCLEOTIDE SEQUENCE [LARGE SCALE GENOMIC DNA]</scope>
    <source>
        <tissue evidence="7">Mixed pool</tissue>
    </source>
</reference>
<dbReference type="InterPro" id="IPR016135">
    <property type="entry name" value="UBQ-conjugating_enzyme/RWD"/>
</dbReference>
<comment type="caution">
    <text evidence="7">The sequence shown here is derived from an EMBL/GenBank/DDBJ whole genome shotgun (WGS) entry which is preliminary data.</text>
</comment>
<keyword evidence="1 3" id="KW-0863">Zinc-finger</keyword>
<dbReference type="InterPro" id="IPR006575">
    <property type="entry name" value="RWD_dom"/>
</dbReference>
<dbReference type="InterPro" id="IPR001841">
    <property type="entry name" value="Znf_RING"/>
</dbReference>
<evidence type="ECO:0000313" key="8">
    <source>
        <dbReference type="Proteomes" id="UP000094527"/>
    </source>
</evidence>
<dbReference type="CDD" id="cd16448">
    <property type="entry name" value="RING-H2"/>
    <property type="match status" value="1"/>
</dbReference>
<feature type="compositionally biased region" description="Basic and acidic residues" evidence="4">
    <location>
        <begin position="1158"/>
        <end position="1169"/>
    </location>
</feature>
<feature type="domain" description="RING-type" evidence="5">
    <location>
        <begin position="235"/>
        <end position="293"/>
    </location>
</feature>
<feature type="region of interest" description="Disordered" evidence="4">
    <location>
        <begin position="787"/>
        <end position="807"/>
    </location>
</feature>
<dbReference type="AlphaFoldDB" id="A0A1D2MEQ7"/>
<dbReference type="PANTHER" id="PTHR40237:SF1">
    <property type="entry name" value="LD44813P"/>
    <property type="match status" value="1"/>
</dbReference>
<dbReference type="OrthoDB" id="8062037at2759"/>
<dbReference type="EMBL" id="LJIJ01001543">
    <property type="protein sequence ID" value="ODM91455.1"/>
    <property type="molecule type" value="Genomic_DNA"/>
</dbReference>
<evidence type="ECO:0000259" key="6">
    <source>
        <dbReference type="PROSITE" id="PS50908"/>
    </source>
</evidence>
<dbReference type="PROSITE" id="PS50908">
    <property type="entry name" value="RWD"/>
    <property type="match status" value="1"/>
</dbReference>
<organism evidence="7 8">
    <name type="scientific">Orchesella cincta</name>
    <name type="common">Springtail</name>
    <name type="synonym">Podura cincta</name>
    <dbReference type="NCBI Taxonomy" id="48709"/>
    <lineage>
        <taxon>Eukaryota</taxon>
        <taxon>Metazoa</taxon>
        <taxon>Ecdysozoa</taxon>
        <taxon>Arthropoda</taxon>
        <taxon>Hexapoda</taxon>
        <taxon>Collembola</taxon>
        <taxon>Entomobryomorpha</taxon>
        <taxon>Entomobryoidea</taxon>
        <taxon>Orchesellidae</taxon>
        <taxon>Orchesellinae</taxon>
        <taxon>Orchesella</taxon>
    </lineage>
</organism>
<evidence type="ECO:0000259" key="5">
    <source>
        <dbReference type="PROSITE" id="PS50089"/>
    </source>
</evidence>
<dbReference type="PROSITE" id="PS50089">
    <property type="entry name" value="ZF_RING_2"/>
    <property type="match status" value="2"/>
</dbReference>
<gene>
    <name evidence="7" type="ORF">Ocin01_15226</name>
</gene>
<feature type="region of interest" description="Disordered" evidence="4">
    <location>
        <begin position="1138"/>
        <end position="1177"/>
    </location>
</feature>
<evidence type="ECO:0000256" key="3">
    <source>
        <dbReference type="PROSITE-ProRule" id="PRU00175"/>
    </source>
</evidence>
<dbReference type="SMART" id="SM00184">
    <property type="entry name" value="RING"/>
    <property type="match status" value="2"/>
</dbReference>
<feature type="domain" description="RWD" evidence="6">
    <location>
        <begin position="8"/>
        <end position="110"/>
    </location>
</feature>